<organism evidence="1 2">
    <name type="scientific">Brenneria alni</name>
    <dbReference type="NCBI Taxonomy" id="71656"/>
    <lineage>
        <taxon>Bacteria</taxon>
        <taxon>Pseudomonadati</taxon>
        <taxon>Pseudomonadota</taxon>
        <taxon>Gammaproteobacteria</taxon>
        <taxon>Enterobacterales</taxon>
        <taxon>Pectobacteriaceae</taxon>
        <taxon>Brenneria</taxon>
    </lineage>
</organism>
<keyword evidence="2" id="KW-1185">Reference proteome</keyword>
<gene>
    <name evidence="1" type="ORF">BIY29_14010</name>
</gene>
<protein>
    <submittedName>
        <fullName evidence="1">Uncharacterized protein</fullName>
    </submittedName>
</protein>
<dbReference type="Proteomes" id="UP000285648">
    <property type="component" value="Unassembled WGS sequence"/>
</dbReference>
<dbReference type="AlphaFoldDB" id="A0A421DLL1"/>
<reference evidence="1 2" key="1">
    <citation type="submission" date="2016-09" db="EMBL/GenBank/DDBJ databases">
        <authorList>
            <person name="Doonan J."/>
            <person name="Pachebat J.A."/>
            <person name="Golyshin P.N."/>
            <person name="Denman S."/>
            <person name="Mcdonald J.E."/>
        </authorList>
    </citation>
    <scope>NUCLEOTIDE SEQUENCE [LARGE SCALE GENOMIC DNA]</scope>
    <source>
        <strain evidence="1 2">NCPPB 3934</strain>
    </source>
</reference>
<dbReference type="EMBL" id="MJLZ01000034">
    <property type="protein sequence ID" value="RLM21268.1"/>
    <property type="molecule type" value="Genomic_DNA"/>
</dbReference>
<evidence type="ECO:0000313" key="1">
    <source>
        <dbReference type="EMBL" id="RLM21268.1"/>
    </source>
</evidence>
<comment type="caution">
    <text evidence="1">The sequence shown here is derived from an EMBL/GenBank/DDBJ whole genome shotgun (WGS) entry which is preliminary data.</text>
</comment>
<accession>A0A421DLL1</accession>
<name>A0A421DLL1_9GAMM</name>
<sequence>MSGIQNERFAAILLAISAILRLFNLGGGLPDEYACHITQTVANFIFDTENSDGIHYYLISFIGRKITKSSVLIDAGIISLLLSIGYFSSQ</sequence>
<proteinExistence type="predicted"/>
<evidence type="ECO:0000313" key="2">
    <source>
        <dbReference type="Proteomes" id="UP000285648"/>
    </source>
</evidence>